<dbReference type="GO" id="GO:0046961">
    <property type="term" value="F:proton-transporting ATPase activity, rotational mechanism"/>
    <property type="evidence" value="ECO:0007669"/>
    <property type="project" value="TreeGrafter"/>
</dbReference>
<comment type="subunit">
    <text evidence="13">F-type ATPases have 2 components, F(1) - the catalytic core - and F(0) - the membrane proton channel. F(1) has five subunits: alpha(3), beta(3), gamma(1), delta(1), epsilon(1). F(0) has four main subunits: a(1), b(1), b'(1) and c(10-14). The alpha and beta chains form an alternating ring which encloses part of the gamma chain. F(1) is attached to F(0) by a central stalk formed by the gamma and epsilon chains, while a peripheral stalk is formed by the delta, b and b' chains.</text>
</comment>
<reference evidence="16" key="1">
    <citation type="submission" date="2021-02" db="EMBL/GenBank/DDBJ databases">
        <title>Metagenome analyses of Stigonema ocellatum DSM 106950, Chlorogloea purpurea SAG 13.99 and Gomphosphaeria aponina DSM 107014.</title>
        <authorList>
            <person name="Marter P."/>
            <person name="Huang S."/>
        </authorList>
    </citation>
    <scope>NUCLEOTIDE SEQUENCE</scope>
    <source>
        <strain evidence="16">JP213</strain>
    </source>
</reference>
<evidence type="ECO:0000256" key="13">
    <source>
        <dbReference type="HAMAP-Rule" id="MF_01399"/>
    </source>
</evidence>
<dbReference type="Proteomes" id="UP000767446">
    <property type="component" value="Unassembled WGS sequence"/>
</dbReference>
<evidence type="ECO:0000256" key="2">
    <source>
        <dbReference type="ARBA" id="ARBA00022448"/>
    </source>
</evidence>
<dbReference type="GO" id="GO:0046933">
    <property type="term" value="F:proton-transporting ATP synthase activity, rotational mechanism"/>
    <property type="evidence" value="ECO:0007669"/>
    <property type="project" value="UniProtKB-UniRule"/>
</dbReference>
<evidence type="ECO:0000256" key="3">
    <source>
        <dbReference type="ARBA" id="ARBA00022547"/>
    </source>
</evidence>
<dbReference type="PANTHER" id="PTHR33445:SF2">
    <property type="entry name" value="ATP SYNTHASE SUBUNIT B', CHLOROPLASTIC"/>
    <property type="match status" value="1"/>
</dbReference>
<dbReference type="GO" id="GO:0031676">
    <property type="term" value="C:plasma membrane-derived thylakoid membrane"/>
    <property type="evidence" value="ECO:0007669"/>
    <property type="project" value="UniProtKB-SubCell"/>
</dbReference>
<evidence type="ECO:0000313" key="17">
    <source>
        <dbReference type="Proteomes" id="UP000767446"/>
    </source>
</evidence>
<evidence type="ECO:0000256" key="9">
    <source>
        <dbReference type="ARBA" id="ARBA00023136"/>
    </source>
</evidence>
<keyword evidence="6 13" id="KW-1133">Transmembrane helix</keyword>
<comment type="subcellular location">
    <subcellularLocation>
        <location evidence="13">Cellular thylakoid membrane</location>
        <topology evidence="13">Single-pass membrane protein</topology>
    </subcellularLocation>
    <subcellularLocation>
        <location evidence="12">Endomembrane system</location>
        <topology evidence="12">Single-pass membrane protein</topology>
    </subcellularLocation>
</comment>
<gene>
    <name evidence="13" type="primary">atpF2</name>
    <name evidence="13" type="synonym">atpG</name>
    <name evidence="16" type="ORF">DSM107014_08405</name>
</gene>
<keyword evidence="2 13" id="KW-0813">Transport</keyword>
<feature type="transmembrane region" description="Helical" evidence="13">
    <location>
        <begin position="29"/>
        <end position="48"/>
    </location>
</feature>
<dbReference type="HAMAP" id="MF_01398">
    <property type="entry name" value="ATP_synth_b_bprime"/>
    <property type="match status" value="1"/>
</dbReference>
<evidence type="ECO:0000313" key="16">
    <source>
        <dbReference type="EMBL" id="MBR8827909.1"/>
    </source>
</evidence>
<keyword evidence="3 13" id="KW-0138">CF(0)</keyword>
<evidence type="ECO:0000256" key="14">
    <source>
        <dbReference type="RuleBase" id="RU003848"/>
    </source>
</evidence>
<comment type="function">
    <text evidence="13">Component of the F(0) channel, it forms part of the peripheral stalk, linking F(1) to F(0). The b'-subunit is a diverged and duplicated form of b found in plants and photosynthetic bacteria.</text>
</comment>
<dbReference type="CDD" id="cd06503">
    <property type="entry name" value="ATP-synt_Fo_b"/>
    <property type="match status" value="1"/>
</dbReference>
<keyword evidence="7 13" id="KW-0406">Ion transport</keyword>
<keyword evidence="10 13" id="KW-0066">ATP synthesis</keyword>
<keyword evidence="4 13" id="KW-0812">Transmembrane</keyword>
<dbReference type="InterPro" id="IPR034679">
    <property type="entry name" value="ATP_synth_b"/>
</dbReference>
<organism evidence="16 17">
    <name type="scientific">Gomphosphaeria aponina SAG 52.96 = DSM 107014</name>
    <dbReference type="NCBI Taxonomy" id="1521640"/>
    <lineage>
        <taxon>Bacteria</taxon>
        <taxon>Bacillati</taxon>
        <taxon>Cyanobacteriota</taxon>
        <taxon>Cyanophyceae</taxon>
        <taxon>Oscillatoriophycideae</taxon>
        <taxon>Chroococcales</taxon>
        <taxon>Gomphosphaeriaceae</taxon>
        <taxon>Gomphosphaeria</taxon>
    </lineage>
</organism>
<dbReference type="NCBIfam" id="NF005607">
    <property type="entry name" value="PRK07353.1"/>
    <property type="match status" value="1"/>
</dbReference>
<evidence type="ECO:0000256" key="12">
    <source>
        <dbReference type="ARBA" id="ARBA00037847"/>
    </source>
</evidence>
<evidence type="ECO:0000256" key="4">
    <source>
        <dbReference type="ARBA" id="ARBA00022692"/>
    </source>
</evidence>
<dbReference type="GO" id="GO:0045259">
    <property type="term" value="C:proton-transporting ATP synthase complex"/>
    <property type="evidence" value="ECO:0007669"/>
    <property type="project" value="UniProtKB-KW"/>
</dbReference>
<dbReference type="Pfam" id="PF00430">
    <property type="entry name" value="ATP-synt_B"/>
    <property type="match status" value="1"/>
</dbReference>
<keyword evidence="9 13" id="KW-0472">Membrane</keyword>
<dbReference type="EMBL" id="JADQBC010000047">
    <property type="protein sequence ID" value="MBR8827909.1"/>
    <property type="molecule type" value="Genomic_DNA"/>
</dbReference>
<dbReference type="InterPro" id="IPR002146">
    <property type="entry name" value="ATP_synth_b/b'su_bac/chlpt"/>
</dbReference>
<keyword evidence="8 13" id="KW-0793">Thylakoid</keyword>
<evidence type="ECO:0000256" key="5">
    <source>
        <dbReference type="ARBA" id="ARBA00022781"/>
    </source>
</evidence>
<comment type="similarity">
    <text evidence="1 13 14">Belongs to the ATPase B chain family.</text>
</comment>
<dbReference type="AlphaFoldDB" id="A0A941JM76"/>
<sequence length="163" mass="18149">MTHWTIILLATKAVEETAEGGLFDINATLPLMAIQFLILVALLNVVFYKPLTKAIDERSEYVRSQISQGRERKEKSENLAIQYEQEIREVRKKSQAIIAAAQTEAQKTIAAESQAAQQEALAERQKAAQEIEAQKAEAFGVLEAQVDELSKQILTKLLGPELV</sequence>
<dbReference type="HAMAP" id="MF_01399">
    <property type="entry name" value="ATP_synth_bprime"/>
    <property type="match status" value="1"/>
</dbReference>
<comment type="caution">
    <text evidence="16">The sequence shown here is derived from an EMBL/GenBank/DDBJ whole genome shotgun (WGS) entry which is preliminary data.</text>
</comment>
<evidence type="ECO:0000256" key="15">
    <source>
        <dbReference type="SAM" id="Coils"/>
    </source>
</evidence>
<accession>A0A941JM76</accession>
<protein>
    <recommendedName>
        <fullName evidence="13">ATP synthase subunit b'</fullName>
    </recommendedName>
    <alternativeName>
        <fullName evidence="13">ATP synthase F(0) sector subunit b'</fullName>
    </alternativeName>
    <alternativeName>
        <fullName evidence="13">ATPase subunit II</fullName>
    </alternativeName>
    <alternativeName>
        <fullName evidence="13">F-type ATPase subunit b'</fullName>
        <shortName evidence="13">F-ATPase subunit b'</shortName>
    </alternativeName>
</protein>
<evidence type="ECO:0000256" key="7">
    <source>
        <dbReference type="ARBA" id="ARBA00023065"/>
    </source>
</evidence>
<proteinExistence type="inferred from homology"/>
<comment type="function">
    <text evidence="11 13">F(1)F(0) ATP synthase produces ATP from ADP in the presence of a proton or sodium gradient. F-type ATPases consist of two structural domains, F(1) containing the extramembraneous catalytic core and F(0) containing the membrane proton channel, linked together by a central stalk and a peripheral stalk. During catalysis, ATP synthesis in the catalytic domain of F(1) is coupled via a rotary mechanism of the central stalk subunits to proton translocation.</text>
</comment>
<evidence type="ECO:0000256" key="6">
    <source>
        <dbReference type="ARBA" id="ARBA00022989"/>
    </source>
</evidence>
<feature type="coiled-coil region" evidence="15">
    <location>
        <begin position="66"/>
        <end position="137"/>
    </location>
</feature>
<evidence type="ECO:0000256" key="11">
    <source>
        <dbReference type="ARBA" id="ARBA00025198"/>
    </source>
</evidence>
<keyword evidence="15" id="KW-0175">Coiled coil</keyword>
<dbReference type="PANTHER" id="PTHR33445">
    <property type="entry name" value="ATP SYNTHASE SUBUNIT B', CHLOROPLASTIC"/>
    <property type="match status" value="1"/>
</dbReference>
<evidence type="ECO:0000256" key="1">
    <source>
        <dbReference type="ARBA" id="ARBA00005513"/>
    </source>
</evidence>
<dbReference type="InterPro" id="IPR050059">
    <property type="entry name" value="ATP_synthase_B_chain"/>
</dbReference>
<name>A0A941JM76_9CHRO</name>
<keyword evidence="5 13" id="KW-0375">Hydrogen ion transport</keyword>
<evidence type="ECO:0000256" key="8">
    <source>
        <dbReference type="ARBA" id="ARBA00023078"/>
    </source>
</evidence>
<evidence type="ECO:0000256" key="10">
    <source>
        <dbReference type="ARBA" id="ARBA00023310"/>
    </source>
</evidence>
<dbReference type="GO" id="GO:0012505">
    <property type="term" value="C:endomembrane system"/>
    <property type="evidence" value="ECO:0007669"/>
    <property type="project" value="UniProtKB-SubCell"/>
</dbReference>